<dbReference type="PANTHER" id="PTHR19332">
    <property type="entry name" value="PEROXISOMAL MEMBRANE PROTEIN PEX13"/>
    <property type="match status" value="1"/>
</dbReference>
<dbReference type="AlphaFoldDB" id="A0AAD4M819"/>
<dbReference type="InterPro" id="IPR036028">
    <property type="entry name" value="SH3-like_dom_sf"/>
</dbReference>
<evidence type="ECO:0000256" key="9">
    <source>
        <dbReference type="ARBA" id="ARBA00023140"/>
    </source>
</evidence>
<gene>
    <name evidence="17" type="ORF">B0F90DRAFT_1666672</name>
</gene>
<keyword evidence="8" id="KW-0472">Membrane</keyword>
<evidence type="ECO:0000259" key="16">
    <source>
        <dbReference type="PROSITE" id="PS50002"/>
    </source>
</evidence>
<dbReference type="InterPro" id="IPR001452">
    <property type="entry name" value="SH3_domain"/>
</dbReference>
<evidence type="ECO:0000256" key="13">
    <source>
        <dbReference type="PROSITE-ProRule" id="PRU00192"/>
    </source>
</evidence>
<evidence type="ECO:0000256" key="12">
    <source>
        <dbReference type="ARBA" id="ARBA00046271"/>
    </source>
</evidence>
<evidence type="ECO:0000313" key="18">
    <source>
        <dbReference type="Proteomes" id="UP001203297"/>
    </source>
</evidence>
<dbReference type="GO" id="GO:0005778">
    <property type="term" value="C:peroxisomal membrane"/>
    <property type="evidence" value="ECO:0007669"/>
    <property type="project" value="UniProtKB-SubCell"/>
</dbReference>
<keyword evidence="14" id="KW-0175">Coiled coil</keyword>
<dbReference type="GO" id="GO:1990429">
    <property type="term" value="C:peroxisomal importomer complex"/>
    <property type="evidence" value="ECO:0007669"/>
    <property type="project" value="TreeGrafter"/>
</dbReference>
<keyword evidence="4" id="KW-0812">Transmembrane</keyword>
<dbReference type="Pfam" id="PF04088">
    <property type="entry name" value="Peroxin-13_N"/>
    <property type="match status" value="1"/>
</dbReference>
<protein>
    <recommendedName>
        <fullName evidence="11">Peroxisomal membrane protein PEX13</fullName>
    </recommendedName>
    <alternativeName>
        <fullName evidence="10">Peroxin-13</fullName>
    </alternativeName>
</protein>
<evidence type="ECO:0000256" key="14">
    <source>
        <dbReference type="SAM" id="Coils"/>
    </source>
</evidence>
<keyword evidence="3" id="KW-0813">Transport</keyword>
<evidence type="ECO:0000256" key="5">
    <source>
        <dbReference type="ARBA" id="ARBA00022927"/>
    </source>
</evidence>
<dbReference type="PROSITE" id="PS50002">
    <property type="entry name" value="SH3"/>
    <property type="match status" value="1"/>
</dbReference>
<dbReference type="GO" id="GO:0016560">
    <property type="term" value="P:protein import into peroxisome matrix, docking"/>
    <property type="evidence" value="ECO:0007669"/>
    <property type="project" value="InterPro"/>
</dbReference>
<evidence type="ECO:0000256" key="15">
    <source>
        <dbReference type="SAM" id="MobiDB-lite"/>
    </source>
</evidence>
<dbReference type="EMBL" id="WTXG01000006">
    <property type="protein sequence ID" value="KAI0305208.1"/>
    <property type="molecule type" value="Genomic_DNA"/>
</dbReference>
<evidence type="ECO:0000256" key="8">
    <source>
        <dbReference type="ARBA" id="ARBA00023136"/>
    </source>
</evidence>
<accession>A0AAD4M819</accession>
<feature type="coiled-coil region" evidence="14">
    <location>
        <begin position="192"/>
        <end position="226"/>
    </location>
</feature>
<dbReference type="InterPro" id="IPR007223">
    <property type="entry name" value="Peroxin-13_N"/>
</dbReference>
<proteinExistence type="inferred from homology"/>
<evidence type="ECO:0000256" key="10">
    <source>
        <dbReference type="ARBA" id="ARBA00029693"/>
    </source>
</evidence>
<feature type="domain" description="SH3" evidence="16">
    <location>
        <begin position="694"/>
        <end position="740"/>
    </location>
</feature>
<comment type="similarity">
    <text evidence="1">Belongs to the peroxin-13 family.</text>
</comment>
<keyword evidence="2 13" id="KW-0728">SH3 domain</keyword>
<reference evidence="17" key="1">
    <citation type="journal article" date="2022" name="New Phytol.">
        <title>Evolutionary transition to the ectomycorrhizal habit in the genomes of a hyperdiverse lineage of mushroom-forming fungi.</title>
        <authorList>
            <person name="Looney B."/>
            <person name="Miyauchi S."/>
            <person name="Morin E."/>
            <person name="Drula E."/>
            <person name="Courty P.E."/>
            <person name="Kohler A."/>
            <person name="Kuo A."/>
            <person name="LaButti K."/>
            <person name="Pangilinan J."/>
            <person name="Lipzen A."/>
            <person name="Riley R."/>
            <person name="Andreopoulos W."/>
            <person name="He G."/>
            <person name="Johnson J."/>
            <person name="Nolan M."/>
            <person name="Tritt A."/>
            <person name="Barry K.W."/>
            <person name="Grigoriev I.V."/>
            <person name="Nagy L.G."/>
            <person name="Hibbett D."/>
            <person name="Henrissat B."/>
            <person name="Matheny P.B."/>
            <person name="Labbe J."/>
            <person name="Martin F.M."/>
        </authorList>
    </citation>
    <scope>NUCLEOTIDE SEQUENCE</scope>
    <source>
        <strain evidence="17">BPL690</strain>
    </source>
</reference>
<keyword evidence="18" id="KW-1185">Reference proteome</keyword>
<comment type="caution">
    <text evidence="17">The sequence shown here is derived from an EMBL/GenBank/DDBJ whole genome shotgun (WGS) entry which is preliminary data.</text>
</comment>
<feature type="region of interest" description="Disordered" evidence="15">
    <location>
        <begin position="391"/>
        <end position="466"/>
    </location>
</feature>
<feature type="compositionally biased region" description="Polar residues" evidence="15">
    <location>
        <begin position="238"/>
        <end position="252"/>
    </location>
</feature>
<comment type="subcellular location">
    <subcellularLocation>
        <location evidence="12">Peroxisome membrane</location>
    </subcellularLocation>
</comment>
<evidence type="ECO:0000256" key="3">
    <source>
        <dbReference type="ARBA" id="ARBA00022448"/>
    </source>
</evidence>
<evidence type="ECO:0000256" key="2">
    <source>
        <dbReference type="ARBA" id="ARBA00022443"/>
    </source>
</evidence>
<sequence>MSHGYSLRPNAKGRMEKRLNAYVAAFGEENKNNIIAAPSETGQGVHLTFDSERSLAPVPGGQIEQGGTNTTEDVIIIDSDSDSDSDSMSDSNSDSDSESHSDTPSVHTPPRGNFEPTSALRTPRPNRRQTQQPENWREGSVASSVSLADSMASIVERSRVLHSRLKDVQDGRRRAEEHRREEGQRVRIEQIHRLFEEQERILRERLAALQEEYAQVVMQLSQEEMEVHVVKEELEMETISNNEYTPTETSDCSQKRRSPTPGLRASQEAEIRRREEKYLPPWAGPGNVLPNVSNGPSRLGPQVMEDHENRQARGLRRHHAQQLVMPSPRDANTAAGRESGVPFIVVARRVQVLGPSGTAVFDEETLEPKVEIKHFRLRVDELDQFMNEEPLMVSPPKPWERGGTIAAAASSSPTPLASTSSPAPIATTSAPAATTATTSSTRPSAPTRPAPFTSPTTSTNTFSSPFSTPYNRFNTTSYSPYGSSLYGGMGNLGGYGSYGYGGYGMNGMYGGTYGGGMGMGMGGMGGMGMYGQPGMPYDPSSPSVTQALESTTATTFALLHSVVQTFAGLSQMLESTFMATHSSFFALAGVVDQFAQLRNALGSVSASSGSTRGEMRGEFREFLNGRPVQGPMPAPPKASKKPLVFFFLAFLGIPYAMHKLVKIFAERAAQQQQLQQQQGVIMANGQVLPPLDPSQLSFARTLYPFQASTPSELSLQENEIVAIMGKLDPNTVWKSTRGWR</sequence>
<dbReference type="Gene3D" id="2.30.30.40">
    <property type="entry name" value="SH3 Domains"/>
    <property type="match status" value="1"/>
</dbReference>
<dbReference type="InterPro" id="IPR035463">
    <property type="entry name" value="Pex13"/>
</dbReference>
<evidence type="ECO:0000256" key="4">
    <source>
        <dbReference type="ARBA" id="ARBA00022692"/>
    </source>
</evidence>
<evidence type="ECO:0000256" key="6">
    <source>
        <dbReference type="ARBA" id="ARBA00022989"/>
    </source>
</evidence>
<keyword evidence="6" id="KW-1133">Transmembrane helix</keyword>
<keyword evidence="7" id="KW-0811">Translocation</keyword>
<feature type="region of interest" description="Disordered" evidence="15">
    <location>
        <begin position="54"/>
        <end position="73"/>
    </location>
</feature>
<name>A0AAD4M819_9AGAM</name>
<feature type="compositionally biased region" description="Low complexity" evidence="15">
    <location>
        <begin position="404"/>
        <end position="466"/>
    </location>
</feature>
<organism evidence="17 18">
    <name type="scientific">Multifurca ochricompacta</name>
    <dbReference type="NCBI Taxonomy" id="376703"/>
    <lineage>
        <taxon>Eukaryota</taxon>
        <taxon>Fungi</taxon>
        <taxon>Dikarya</taxon>
        <taxon>Basidiomycota</taxon>
        <taxon>Agaricomycotina</taxon>
        <taxon>Agaricomycetes</taxon>
        <taxon>Russulales</taxon>
        <taxon>Russulaceae</taxon>
        <taxon>Multifurca</taxon>
    </lineage>
</organism>
<dbReference type="PANTHER" id="PTHR19332:SF1">
    <property type="entry name" value="PEROXISOMAL MEMBRANE PROTEIN PEX13"/>
    <property type="match status" value="1"/>
</dbReference>
<feature type="region of interest" description="Disordered" evidence="15">
    <location>
        <begin position="78"/>
        <end position="143"/>
    </location>
</feature>
<evidence type="ECO:0000256" key="1">
    <source>
        <dbReference type="ARBA" id="ARBA00006033"/>
    </source>
</evidence>
<feature type="region of interest" description="Disordered" evidence="15">
    <location>
        <begin position="238"/>
        <end position="272"/>
    </location>
</feature>
<keyword evidence="9" id="KW-0576">Peroxisome</keyword>
<keyword evidence="5" id="KW-0653">Protein transport</keyword>
<evidence type="ECO:0000256" key="7">
    <source>
        <dbReference type="ARBA" id="ARBA00023010"/>
    </source>
</evidence>
<dbReference type="Proteomes" id="UP001203297">
    <property type="component" value="Unassembled WGS sequence"/>
</dbReference>
<dbReference type="SUPFAM" id="SSF50044">
    <property type="entry name" value="SH3-domain"/>
    <property type="match status" value="1"/>
</dbReference>
<evidence type="ECO:0000313" key="17">
    <source>
        <dbReference type="EMBL" id="KAI0305208.1"/>
    </source>
</evidence>
<evidence type="ECO:0000256" key="11">
    <source>
        <dbReference type="ARBA" id="ARBA00034535"/>
    </source>
</evidence>